<evidence type="ECO:0000259" key="3">
    <source>
        <dbReference type="PROSITE" id="PS51549"/>
    </source>
</evidence>
<dbReference type="Pfam" id="PF03351">
    <property type="entry name" value="DOMON"/>
    <property type="match status" value="1"/>
</dbReference>
<reference evidence="5" key="1">
    <citation type="submission" date="2025-08" db="UniProtKB">
        <authorList>
            <consortium name="RefSeq"/>
        </authorList>
    </citation>
    <scope>IDENTIFICATION</scope>
</reference>
<accession>A0AAJ6YFD0</accession>
<dbReference type="PROSITE" id="PS50836">
    <property type="entry name" value="DOMON"/>
    <property type="match status" value="1"/>
</dbReference>
<dbReference type="GeneID" id="105361530"/>
<dbReference type="SMART" id="SM00686">
    <property type="entry name" value="DM13"/>
    <property type="match status" value="2"/>
</dbReference>
<feature type="domain" description="DM13" evidence="3">
    <location>
        <begin position="1"/>
        <end position="87"/>
    </location>
</feature>
<evidence type="ECO:0000313" key="4">
    <source>
        <dbReference type="Proteomes" id="UP000695007"/>
    </source>
</evidence>
<keyword evidence="1" id="KW-0677">Repeat</keyword>
<sequence>MLFIKNFSYDGVEPTAYFWVGNSSSPTPDGIAVPYPEHRDSDQTPLEAFLNADVILRLPATIKVRNIKYLSVWCSRFTLNFGHVIIPENLRIPSPRFLPEFSRLAHGLRSDNITVLDTKTFYIPNLHYDGAGPDAYFWVGKGTQPDMYGTKVPNEMNSSLPLRSYEGVDIEIVLPGNLTVFDIDWLAVWCVQYRHNFGYVLIPSDLDVPPALGQTKIAPPWWYTPTSSTSTPKLSNCIELLDGRVQVQWELMNDDVQIRVSGRIRDDQYVAFGLSGYEDKPEMVGADVVVIGYNKAENQFIAEDYYMSDYIQCDGERGVCPDHRIGGKNDAVLIAGKRNNGVTSVTYKRPRRTNELVYDKVIPEKDATIIAAIGMLNKNYEANAHHSFDTTTDDIRIDFGGKDIYRCTNSLYNIPNIPEVKAWPPMKIVGEDTLTVRIGQTGGIRGYSRITGQPSWGIAWYINEMLIPEITVERGQNYTFLVEGGKDETNPAQYHPFYITDSSEGGFAELTKDQHQRQKIYAGVAYDQNNYPYPTAAGRYCEYSHKHTDQSLNTETFKEFFETLKLECEEGEPAKLVWHVNNDTPDVVYYQVKKEFGLEV</sequence>
<dbReference type="SMART" id="SM00664">
    <property type="entry name" value="DoH"/>
    <property type="match status" value="1"/>
</dbReference>
<keyword evidence="4" id="KW-1185">Reference proteome</keyword>
<name>A0AAJ6YFD0_9HYME</name>
<dbReference type="InterPro" id="IPR019545">
    <property type="entry name" value="DM13_domain"/>
</dbReference>
<evidence type="ECO:0000259" key="2">
    <source>
        <dbReference type="PROSITE" id="PS50836"/>
    </source>
</evidence>
<dbReference type="PANTHER" id="PTHR24036">
    <property type="entry name" value="SKELETOR-RELATED"/>
    <property type="match status" value="1"/>
</dbReference>
<evidence type="ECO:0000313" key="5">
    <source>
        <dbReference type="RefSeq" id="XP_011497043.1"/>
    </source>
</evidence>
<dbReference type="InterPro" id="IPR005018">
    <property type="entry name" value="DOMON_domain"/>
</dbReference>
<feature type="domain" description="DOMON" evidence="2">
    <location>
        <begin position="243"/>
        <end position="374"/>
    </location>
</feature>
<dbReference type="AlphaFoldDB" id="A0AAJ6YFD0"/>
<evidence type="ECO:0000256" key="1">
    <source>
        <dbReference type="ARBA" id="ARBA00022737"/>
    </source>
</evidence>
<dbReference type="InterPro" id="IPR052126">
    <property type="entry name" value="Spindle_Org/Thrombomodulin"/>
</dbReference>
<gene>
    <name evidence="5" type="primary">LOC105361530</name>
</gene>
<dbReference type="Proteomes" id="UP000695007">
    <property type="component" value="Unplaced"/>
</dbReference>
<dbReference type="Pfam" id="PF10517">
    <property type="entry name" value="DM13"/>
    <property type="match status" value="2"/>
</dbReference>
<protein>
    <submittedName>
        <fullName evidence="5">Protein Skeletor, isoforms B/C isoform X1</fullName>
    </submittedName>
</protein>
<dbReference type="InterPro" id="IPR045266">
    <property type="entry name" value="DOH_DOMON"/>
</dbReference>
<dbReference type="PROSITE" id="PS51549">
    <property type="entry name" value="DM13"/>
    <property type="match status" value="2"/>
</dbReference>
<dbReference type="KEGG" id="csol:105361530"/>
<organism evidence="4 5">
    <name type="scientific">Ceratosolen solmsi marchali</name>
    <dbReference type="NCBI Taxonomy" id="326594"/>
    <lineage>
        <taxon>Eukaryota</taxon>
        <taxon>Metazoa</taxon>
        <taxon>Ecdysozoa</taxon>
        <taxon>Arthropoda</taxon>
        <taxon>Hexapoda</taxon>
        <taxon>Insecta</taxon>
        <taxon>Pterygota</taxon>
        <taxon>Neoptera</taxon>
        <taxon>Endopterygota</taxon>
        <taxon>Hymenoptera</taxon>
        <taxon>Apocrita</taxon>
        <taxon>Proctotrupomorpha</taxon>
        <taxon>Chalcidoidea</taxon>
        <taxon>Agaonidae</taxon>
        <taxon>Agaoninae</taxon>
        <taxon>Ceratosolen</taxon>
    </lineage>
</organism>
<dbReference type="PANTHER" id="PTHR24036:SF5">
    <property type="entry name" value="THROMBOMODULIN"/>
    <property type="match status" value="1"/>
</dbReference>
<dbReference type="CDD" id="cd09631">
    <property type="entry name" value="DOMON_DOH"/>
    <property type="match status" value="1"/>
</dbReference>
<dbReference type="RefSeq" id="XP_011497043.1">
    <property type="nucleotide sequence ID" value="XM_011498741.1"/>
</dbReference>
<proteinExistence type="predicted"/>
<feature type="domain" description="DM13" evidence="3">
    <location>
        <begin position="95"/>
        <end position="203"/>
    </location>
</feature>